<reference evidence="1 2" key="1">
    <citation type="submission" date="2019-03" db="EMBL/GenBank/DDBJ databases">
        <title>First draft genome of Liparis tanakae, snailfish: a comprehensive survey of snailfish specific genes.</title>
        <authorList>
            <person name="Kim W."/>
            <person name="Song I."/>
            <person name="Jeong J.-H."/>
            <person name="Kim D."/>
            <person name="Kim S."/>
            <person name="Ryu S."/>
            <person name="Song J.Y."/>
            <person name="Lee S.K."/>
        </authorList>
    </citation>
    <scope>NUCLEOTIDE SEQUENCE [LARGE SCALE GENOMIC DNA]</scope>
    <source>
        <tissue evidence="1">Muscle</tissue>
    </source>
</reference>
<evidence type="ECO:0000313" key="1">
    <source>
        <dbReference type="EMBL" id="TNN24947.1"/>
    </source>
</evidence>
<keyword evidence="2" id="KW-1185">Reference proteome</keyword>
<dbReference type="AlphaFoldDB" id="A0A4Z2E819"/>
<proteinExistence type="predicted"/>
<gene>
    <name evidence="1" type="ORF">EYF80_064927</name>
</gene>
<comment type="caution">
    <text evidence="1">The sequence shown here is derived from an EMBL/GenBank/DDBJ whole genome shotgun (WGS) entry which is preliminary data.</text>
</comment>
<organism evidence="1 2">
    <name type="scientific">Liparis tanakae</name>
    <name type="common">Tanaka's snailfish</name>
    <dbReference type="NCBI Taxonomy" id="230148"/>
    <lineage>
        <taxon>Eukaryota</taxon>
        <taxon>Metazoa</taxon>
        <taxon>Chordata</taxon>
        <taxon>Craniata</taxon>
        <taxon>Vertebrata</taxon>
        <taxon>Euteleostomi</taxon>
        <taxon>Actinopterygii</taxon>
        <taxon>Neopterygii</taxon>
        <taxon>Teleostei</taxon>
        <taxon>Neoteleostei</taxon>
        <taxon>Acanthomorphata</taxon>
        <taxon>Eupercaria</taxon>
        <taxon>Perciformes</taxon>
        <taxon>Cottioidei</taxon>
        <taxon>Cottales</taxon>
        <taxon>Liparidae</taxon>
        <taxon>Liparis</taxon>
    </lineage>
</organism>
<protein>
    <submittedName>
        <fullName evidence="1">Uncharacterized protein</fullName>
    </submittedName>
</protein>
<evidence type="ECO:0000313" key="2">
    <source>
        <dbReference type="Proteomes" id="UP000314294"/>
    </source>
</evidence>
<dbReference type="Proteomes" id="UP000314294">
    <property type="component" value="Unassembled WGS sequence"/>
</dbReference>
<sequence length="27" mass="3411">MSWCWPPRMTSRRWTCRLWWPCSRSPG</sequence>
<accession>A0A4Z2E819</accession>
<dbReference type="EMBL" id="SRLO01013862">
    <property type="protein sequence ID" value="TNN24947.1"/>
    <property type="molecule type" value="Genomic_DNA"/>
</dbReference>
<name>A0A4Z2E819_9TELE</name>